<dbReference type="PROSITE" id="PS00198">
    <property type="entry name" value="4FE4S_FER_1"/>
    <property type="match status" value="1"/>
</dbReference>
<keyword evidence="4" id="KW-1185">Reference proteome</keyword>
<dbReference type="RefSeq" id="WP_250988136.1">
    <property type="nucleotide sequence ID" value="NZ_QFDM01000003.1"/>
</dbReference>
<organism evidence="3 4">
    <name type="scientific">Methanoculleus oceani</name>
    <dbReference type="NCBI Taxonomy" id="2184756"/>
    <lineage>
        <taxon>Archaea</taxon>
        <taxon>Methanobacteriati</taxon>
        <taxon>Methanobacteriota</taxon>
        <taxon>Stenosarchaea group</taxon>
        <taxon>Methanomicrobia</taxon>
        <taxon>Methanomicrobiales</taxon>
        <taxon>Methanomicrobiaceae</taxon>
        <taxon>Methanoculleus</taxon>
    </lineage>
</organism>
<dbReference type="InterPro" id="IPR017900">
    <property type="entry name" value="4Fe4S_Fe_S_CS"/>
</dbReference>
<feature type="domain" description="4Fe-4S ferredoxin-type" evidence="2">
    <location>
        <begin position="34"/>
        <end position="63"/>
    </location>
</feature>
<dbReference type="PANTHER" id="PTHR42895">
    <property type="entry name" value="IRON-SULFUR CLUSTER-BINDING PROTEIN-RELATED"/>
    <property type="match status" value="1"/>
</dbReference>
<evidence type="ECO:0000256" key="1">
    <source>
        <dbReference type="SAM" id="MobiDB-lite"/>
    </source>
</evidence>
<feature type="region of interest" description="Disordered" evidence="1">
    <location>
        <begin position="275"/>
        <end position="312"/>
    </location>
</feature>
<evidence type="ECO:0000313" key="4">
    <source>
        <dbReference type="Proteomes" id="UP001523230"/>
    </source>
</evidence>
<dbReference type="EMBL" id="QFDM01000003">
    <property type="protein sequence ID" value="MCM2466866.1"/>
    <property type="molecule type" value="Genomic_DNA"/>
</dbReference>
<dbReference type="GO" id="GO:0016491">
    <property type="term" value="F:oxidoreductase activity"/>
    <property type="evidence" value="ECO:0007669"/>
    <property type="project" value="UniProtKB-ARBA"/>
</dbReference>
<proteinExistence type="predicted"/>
<evidence type="ECO:0000313" key="3">
    <source>
        <dbReference type="EMBL" id="MCM2466866.1"/>
    </source>
</evidence>
<dbReference type="SUPFAM" id="SSF54862">
    <property type="entry name" value="4Fe-4S ferredoxins"/>
    <property type="match status" value="1"/>
</dbReference>
<reference evidence="3 4" key="1">
    <citation type="submission" date="2018-05" db="EMBL/GenBank/DDBJ databases">
        <title>Isolation and characterization of genus Methanoculleus species and their viruses from deep sea marine sediment offshore southwestern Taiwan.</title>
        <authorList>
            <person name="Wei W.-H."/>
            <person name="Chen W.-C."/>
            <person name="Lai M.-C."/>
            <person name="Chen S.-C."/>
        </authorList>
    </citation>
    <scope>NUCLEOTIDE SEQUENCE [LARGE SCALE GENOMIC DNA]</scope>
    <source>
        <strain evidence="3 4">CWC-02</strain>
    </source>
</reference>
<sequence length="312" mass="33559">MKRKIIEIDEEKCTGCGLCIPDCPEGALQIIDGKARLVSDLFCDGLGACIGTCPEGAICVVEREAGPYDEKAVMAKIAPQGEAVVRAHLEHLLGHGEEDLYREAIEYLTANGIPVPQHDTAADRAACPGSAAVSLPRGETAARERAGRIESELRQWPIQLKLLNPAASYFDDADLLISGDCVPFAYADFHRDFLRDKIVILFCPKLDADVEGYVTKLAEIFSQHAIRSITVLHMEVPCCSGVRYVVDEALKRSEKEIPVKEHTILISGRVAEEGERTIGRRGSGMGHGSDLTAARRTGSPSGKTGGGGPPPS</sequence>
<feature type="domain" description="4Fe-4S ferredoxin-type" evidence="2">
    <location>
        <begin position="4"/>
        <end position="33"/>
    </location>
</feature>
<dbReference type="AlphaFoldDB" id="A0ABD4TIA5"/>
<gene>
    <name evidence="3" type="ORF">DIC75_11225</name>
</gene>
<name>A0ABD4TIA5_9EURY</name>
<dbReference type="InterPro" id="IPR017896">
    <property type="entry name" value="4Fe4S_Fe-S-bd"/>
</dbReference>
<dbReference type="Pfam" id="PF13237">
    <property type="entry name" value="Fer4_10"/>
    <property type="match status" value="1"/>
</dbReference>
<protein>
    <submittedName>
        <fullName evidence="3">4Fe-4S ferredoxin</fullName>
    </submittedName>
</protein>
<dbReference type="PANTHER" id="PTHR42895:SF1">
    <property type="entry name" value="IRON-SULFUR CLUSTER PROTEIN"/>
    <property type="match status" value="1"/>
</dbReference>
<accession>A0ABD4TIA5</accession>
<dbReference type="InterPro" id="IPR052911">
    <property type="entry name" value="Corrinoid_activation_enz"/>
</dbReference>
<comment type="caution">
    <text evidence="3">The sequence shown here is derived from an EMBL/GenBank/DDBJ whole genome shotgun (WGS) entry which is preliminary data.</text>
</comment>
<dbReference type="Proteomes" id="UP001523230">
    <property type="component" value="Unassembled WGS sequence"/>
</dbReference>
<feature type="compositionally biased region" description="Gly residues" evidence="1">
    <location>
        <begin position="303"/>
        <end position="312"/>
    </location>
</feature>
<dbReference type="PROSITE" id="PS51379">
    <property type="entry name" value="4FE4S_FER_2"/>
    <property type="match status" value="2"/>
</dbReference>
<evidence type="ECO:0000259" key="2">
    <source>
        <dbReference type="PROSITE" id="PS51379"/>
    </source>
</evidence>
<dbReference type="Gene3D" id="3.30.70.20">
    <property type="match status" value="1"/>
</dbReference>